<dbReference type="AlphaFoldDB" id="A0AAW1U4T2"/>
<name>A0AAW1U4T2_9CUCU</name>
<reference evidence="1 2" key="1">
    <citation type="submission" date="2023-03" db="EMBL/GenBank/DDBJ databases">
        <title>Genome insight into feeding habits of ladybird beetles.</title>
        <authorList>
            <person name="Li H.-S."/>
            <person name="Huang Y.-H."/>
            <person name="Pang H."/>
        </authorList>
    </citation>
    <scope>NUCLEOTIDE SEQUENCE [LARGE SCALE GENOMIC DNA]</scope>
    <source>
        <strain evidence="1">SYSU_2023b</strain>
        <tissue evidence="1">Whole body</tissue>
    </source>
</reference>
<dbReference type="Proteomes" id="UP001431783">
    <property type="component" value="Unassembled WGS sequence"/>
</dbReference>
<dbReference type="EMBL" id="JARQZJ010000032">
    <property type="protein sequence ID" value="KAK9874891.1"/>
    <property type="molecule type" value="Genomic_DNA"/>
</dbReference>
<comment type="caution">
    <text evidence="1">The sequence shown here is derived from an EMBL/GenBank/DDBJ whole genome shotgun (WGS) entry which is preliminary data.</text>
</comment>
<proteinExistence type="predicted"/>
<evidence type="ECO:0000313" key="1">
    <source>
        <dbReference type="EMBL" id="KAK9874891.1"/>
    </source>
</evidence>
<sequence length="101" mass="11525">MPSQDHSICKYYLRIICSRNQTITFSTSFRISEQPQKSAKDQSDVSQAATLTINSGQELQSTPKRRMLELCDPEIVKPLPMVPPKLQTATKRRIRKTAVFD</sequence>
<accession>A0AAW1U4T2</accession>
<gene>
    <name evidence="1" type="ORF">WA026_005703</name>
</gene>
<evidence type="ECO:0000313" key="2">
    <source>
        <dbReference type="Proteomes" id="UP001431783"/>
    </source>
</evidence>
<protein>
    <submittedName>
        <fullName evidence="1">Uncharacterized protein</fullName>
    </submittedName>
</protein>
<organism evidence="1 2">
    <name type="scientific">Henosepilachna vigintioctopunctata</name>
    <dbReference type="NCBI Taxonomy" id="420089"/>
    <lineage>
        <taxon>Eukaryota</taxon>
        <taxon>Metazoa</taxon>
        <taxon>Ecdysozoa</taxon>
        <taxon>Arthropoda</taxon>
        <taxon>Hexapoda</taxon>
        <taxon>Insecta</taxon>
        <taxon>Pterygota</taxon>
        <taxon>Neoptera</taxon>
        <taxon>Endopterygota</taxon>
        <taxon>Coleoptera</taxon>
        <taxon>Polyphaga</taxon>
        <taxon>Cucujiformia</taxon>
        <taxon>Coccinelloidea</taxon>
        <taxon>Coccinellidae</taxon>
        <taxon>Epilachninae</taxon>
        <taxon>Epilachnini</taxon>
        <taxon>Henosepilachna</taxon>
    </lineage>
</organism>
<keyword evidence="2" id="KW-1185">Reference proteome</keyword>